<organism evidence="2 3">
    <name type="scientific">Dreissena polymorpha</name>
    <name type="common">Zebra mussel</name>
    <name type="synonym">Mytilus polymorpha</name>
    <dbReference type="NCBI Taxonomy" id="45954"/>
    <lineage>
        <taxon>Eukaryota</taxon>
        <taxon>Metazoa</taxon>
        <taxon>Spiralia</taxon>
        <taxon>Lophotrochozoa</taxon>
        <taxon>Mollusca</taxon>
        <taxon>Bivalvia</taxon>
        <taxon>Autobranchia</taxon>
        <taxon>Heteroconchia</taxon>
        <taxon>Euheterodonta</taxon>
        <taxon>Imparidentia</taxon>
        <taxon>Neoheterodontei</taxon>
        <taxon>Myida</taxon>
        <taxon>Dreissenoidea</taxon>
        <taxon>Dreissenidae</taxon>
        <taxon>Dreissena</taxon>
    </lineage>
</organism>
<proteinExistence type="predicted"/>
<dbReference type="Proteomes" id="UP000828390">
    <property type="component" value="Unassembled WGS sequence"/>
</dbReference>
<name>A0A9D4EB78_DREPO</name>
<evidence type="ECO:0000313" key="2">
    <source>
        <dbReference type="EMBL" id="KAH3775007.1"/>
    </source>
</evidence>
<evidence type="ECO:0000313" key="3">
    <source>
        <dbReference type="Proteomes" id="UP000828390"/>
    </source>
</evidence>
<reference evidence="2" key="1">
    <citation type="journal article" date="2019" name="bioRxiv">
        <title>The Genome of the Zebra Mussel, Dreissena polymorpha: A Resource for Invasive Species Research.</title>
        <authorList>
            <person name="McCartney M.A."/>
            <person name="Auch B."/>
            <person name="Kono T."/>
            <person name="Mallez S."/>
            <person name="Zhang Y."/>
            <person name="Obille A."/>
            <person name="Becker A."/>
            <person name="Abrahante J.E."/>
            <person name="Garbe J."/>
            <person name="Badalamenti J.P."/>
            <person name="Herman A."/>
            <person name="Mangelson H."/>
            <person name="Liachko I."/>
            <person name="Sullivan S."/>
            <person name="Sone E.D."/>
            <person name="Koren S."/>
            <person name="Silverstein K.A.T."/>
            <person name="Beckman K.B."/>
            <person name="Gohl D.M."/>
        </authorList>
    </citation>
    <scope>NUCLEOTIDE SEQUENCE</scope>
    <source>
        <strain evidence="2">Duluth1</strain>
        <tissue evidence="2">Whole animal</tissue>
    </source>
</reference>
<gene>
    <name evidence="2" type="ORF">DPMN_176402</name>
</gene>
<sequence length="69" mass="7602">MDMLLKKCPCYASVIQMGTDYVRGPNNHQHGPKDSLEKKIRISVAVKEKAKAQPYKSSGDIAKGARNAQ</sequence>
<dbReference type="EMBL" id="JAIWYP010000009">
    <property type="protein sequence ID" value="KAH3775007.1"/>
    <property type="molecule type" value="Genomic_DNA"/>
</dbReference>
<protein>
    <submittedName>
        <fullName evidence="2">Uncharacterized protein</fullName>
    </submittedName>
</protein>
<comment type="caution">
    <text evidence="2">The sequence shown here is derived from an EMBL/GenBank/DDBJ whole genome shotgun (WGS) entry which is preliminary data.</text>
</comment>
<keyword evidence="3" id="KW-1185">Reference proteome</keyword>
<evidence type="ECO:0000256" key="1">
    <source>
        <dbReference type="SAM" id="MobiDB-lite"/>
    </source>
</evidence>
<accession>A0A9D4EB78</accession>
<reference evidence="2" key="2">
    <citation type="submission" date="2020-11" db="EMBL/GenBank/DDBJ databases">
        <authorList>
            <person name="McCartney M.A."/>
            <person name="Auch B."/>
            <person name="Kono T."/>
            <person name="Mallez S."/>
            <person name="Becker A."/>
            <person name="Gohl D.M."/>
            <person name="Silverstein K.A.T."/>
            <person name="Koren S."/>
            <person name="Bechman K.B."/>
            <person name="Herman A."/>
            <person name="Abrahante J.E."/>
            <person name="Garbe J."/>
        </authorList>
    </citation>
    <scope>NUCLEOTIDE SEQUENCE</scope>
    <source>
        <strain evidence="2">Duluth1</strain>
        <tissue evidence="2">Whole animal</tissue>
    </source>
</reference>
<dbReference type="AlphaFoldDB" id="A0A9D4EB78"/>
<feature type="region of interest" description="Disordered" evidence="1">
    <location>
        <begin position="48"/>
        <end position="69"/>
    </location>
</feature>